<dbReference type="SUPFAM" id="SSF63712">
    <property type="entry name" value="Nicotinic receptor ligand binding domain-like"/>
    <property type="match status" value="1"/>
</dbReference>
<keyword evidence="10" id="KW-0675">Receptor</keyword>
<reference evidence="24 25" key="1">
    <citation type="journal article" date="2021" name="G3 (Bethesda)">
        <title>Improved contiguity of the threespine stickleback genome using long-read sequencing.</title>
        <authorList>
            <person name="Nath S."/>
            <person name="Shaw D.E."/>
            <person name="White M.A."/>
        </authorList>
    </citation>
    <scope>NUCLEOTIDE SEQUENCE [LARGE SCALE GENOMIC DNA]</scope>
    <source>
        <strain evidence="24 25">Lake Benthic</strain>
    </source>
</reference>
<dbReference type="AlphaFoldDB" id="A0AAQ4Q8E9"/>
<dbReference type="GO" id="GO:0005230">
    <property type="term" value="F:extracellular ligand-gated monoatomic ion channel activity"/>
    <property type="evidence" value="ECO:0007669"/>
    <property type="project" value="InterPro"/>
</dbReference>
<evidence type="ECO:0000256" key="8">
    <source>
        <dbReference type="ARBA" id="ARBA00023136"/>
    </source>
</evidence>
<evidence type="ECO:0000256" key="7">
    <source>
        <dbReference type="ARBA" id="ARBA00023065"/>
    </source>
</evidence>
<dbReference type="GeneTree" id="ENSGT00940000163471"/>
<dbReference type="Ensembl" id="ENSGACT00000036093.1">
    <property type="protein sequence ID" value="ENSGACP00000047494.1"/>
    <property type="gene ID" value="ENSGACG00000003139.2"/>
</dbReference>
<dbReference type="CDD" id="cd19063">
    <property type="entry name" value="LGIC_TM_5-HT3"/>
    <property type="match status" value="1"/>
</dbReference>
<protein>
    <submittedName>
        <fullName evidence="24">Uncharacterized protein</fullName>
    </submittedName>
</protein>
<dbReference type="GO" id="GO:0045211">
    <property type="term" value="C:postsynaptic membrane"/>
    <property type="evidence" value="ECO:0007669"/>
    <property type="project" value="UniProtKB-SubCell"/>
</dbReference>
<feature type="domain" description="Neurotransmitter-gated ion-channel ligand-binding" evidence="22">
    <location>
        <begin position="113"/>
        <end position="310"/>
    </location>
</feature>
<evidence type="ECO:0000256" key="20">
    <source>
        <dbReference type="RuleBase" id="RU000687"/>
    </source>
</evidence>
<dbReference type="FunFam" id="2.70.170.10:FF:000017">
    <property type="entry name" value="5-hydroxytryptamine receptor 3A"/>
    <property type="match status" value="1"/>
</dbReference>
<keyword evidence="25" id="KW-1185">Reference proteome</keyword>
<evidence type="ECO:0000313" key="25">
    <source>
        <dbReference type="Proteomes" id="UP000007635"/>
    </source>
</evidence>
<keyword evidence="11" id="KW-0325">Glycoprotein</keyword>
<dbReference type="RefSeq" id="XP_040032576.1">
    <property type="nucleotide sequence ID" value="XM_040176642.1"/>
</dbReference>
<evidence type="ECO:0000256" key="13">
    <source>
        <dbReference type="ARBA" id="ARBA00023286"/>
    </source>
</evidence>
<dbReference type="GO" id="GO:0004888">
    <property type="term" value="F:transmembrane signaling receptor activity"/>
    <property type="evidence" value="ECO:0007669"/>
    <property type="project" value="InterPro"/>
</dbReference>
<feature type="transmembrane region" description="Helical" evidence="20">
    <location>
        <begin position="343"/>
        <end position="360"/>
    </location>
</feature>
<feature type="transmembrane region" description="Helical" evidence="20">
    <location>
        <begin position="312"/>
        <end position="331"/>
    </location>
</feature>
<keyword evidence="5 20" id="KW-1133">Transmembrane helix</keyword>
<name>A0AAQ4Q8E9_GASAC</name>
<evidence type="ECO:0000256" key="11">
    <source>
        <dbReference type="ARBA" id="ARBA00023180"/>
    </source>
</evidence>
<evidence type="ECO:0000259" key="23">
    <source>
        <dbReference type="Pfam" id="PF02932"/>
    </source>
</evidence>
<proteinExistence type="inferred from homology"/>
<evidence type="ECO:0000256" key="19">
    <source>
        <dbReference type="ARBA" id="ARBA00037540"/>
    </source>
</evidence>
<dbReference type="Pfam" id="PF02932">
    <property type="entry name" value="Neur_chan_memb"/>
    <property type="match status" value="1"/>
</dbReference>
<evidence type="ECO:0000256" key="21">
    <source>
        <dbReference type="SAM" id="MobiDB-lite"/>
    </source>
</evidence>
<dbReference type="Gene3D" id="1.20.58.390">
    <property type="entry name" value="Neurotransmitter-gated ion-channel transmembrane domain"/>
    <property type="match status" value="1"/>
</dbReference>
<feature type="transmembrane region" description="Helical" evidence="20">
    <location>
        <begin position="372"/>
        <end position="399"/>
    </location>
</feature>
<sequence>MMLAGFFFLFLVSGGSTSNISEQTELHDDQPNFNQDNDEGFNISTTDIFKPPELNGSTNQDSKYPKLQQGNYTNQNDTNTTVVNQQSEGVMNHVADCSHRAIYNRLNLVKDNNNSKIRPSRPSRSSSATYVNVDMRLYAILEVNEKKQQFVSYIWVTLRWYDKDITWNPADFCNIGKIYPPSDVLWTPDLTIEEMIEDNKVPMSPYVALDYDGEVYLQRNMVVVSSCRMEVYKFPFDVQNCKLSFKSIAHSSENLKITTSADSKWSMEWSLERMTQSEWLFVNFNRNEKVVEDHNGYKTMLIYTITMKRRSALYIANFLLPIMFFLGLDLASFGISDSGGEKLGFKVTVLLAVTVMQLILNDILPASSDRIPLIAIYCIGVFGLMMLSLVETILMMYLLGKDAAVEENREDEEQRRNLKKSTSADETPAEQLSVTKEGDSSKPTAESIALENISDELRDVEKTLTRVLNGRKKGNKAGCWTRVAEKVNIVFIITYVIAVIVFLIVLFSQWTKDDE</sequence>
<dbReference type="KEGG" id="gat:120819336"/>
<feature type="region of interest" description="Disordered" evidence="21">
    <location>
        <begin position="409"/>
        <end position="445"/>
    </location>
</feature>
<evidence type="ECO:0000256" key="10">
    <source>
        <dbReference type="ARBA" id="ARBA00023170"/>
    </source>
</evidence>
<organism evidence="24 25">
    <name type="scientific">Gasterosteus aculeatus aculeatus</name>
    <name type="common">three-spined stickleback</name>
    <dbReference type="NCBI Taxonomy" id="481459"/>
    <lineage>
        <taxon>Eukaryota</taxon>
        <taxon>Metazoa</taxon>
        <taxon>Chordata</taxon>
        <taxon>Craniata</taxon>
        <taxon>Vertebrata</taxon>
        <taxon>Euteleostomi</taxon>
        <taxon>Actinopterygii</taxon>
        <taxon>Neopterygii</taxon>
        <taxon>Teleostei</taxon>
        <taxon>Neoteleostei</taxon>
        <taxon>Acanthomorphata</taxon>
        <taxon>Eupercaria</taxon>
        <taxon>Perciformes</taxon>
        <taxon>Cottioidei</taxon>
        <taxon>Gasterosteales</taxon>
        <taxon>Gasterosteidae</taxon>
        <taxon>Gasterosteus</taxon>
    </lineage>
</organism>
<keyword evidence="4 20" id="KW-0732">Signal</keyword>
<dbReference type="GeneID" id="120819336"/>
<dbReference type="InterPro" id="IPR018000">
    <property type="entry name" value="Neurotransmitter_ion_chnl_CS"/>
</dbReference>
<feature type="domain" description="Neurotransmitter-gated ion-channel transmembrane" evidence="23">
    <location>
        <begin position="336"/>
        <end position="400"/>
    </location>
</feature>
<evidence type="ECO:0000256" key="12">
    <source>
        <dbReference type="ARBA" id="ARBA00023257"/>
    </source>
</evidence>
<evidence type="ECO:0000256" key="6">
    <source>
        <dbReference type="ARBA" id="ARBA00023018"/>
    </source>
</evidence>
<dbReference type="PROSITE" id="PS00236">
    <property type="entry name" value="NEUROTR_ION_CHANNEL"/>
    <property type="match status" value="1"/>
</dbReference>
<dbReference type="Gene3D" id="2.70.170.10">
    <property type="entry name" value="Neurotransmitter-gated ion-channel ligand-binding domain"/>
    <property type="match status" value="1"/>
</dbReference>
<evidence type="ECO:0000256" key="3">
    <source>
        <dbReference type="ARBA" id="ARBA00022692"/>
    </source>
</evidence>
<keyword evidence="12" id="KW-0628">Postsynaptic cell membrane</keyword>
<comment type="catalytic activity">
    <reaction evidence="18">
        <text>Ca(2+)(in) = Ca(2+)(out)</text>
        <dbReference type="Rhea" id="RHEA:29671"/>
        <dbReference type="ChEBI" id="CHEBI:29108"/>
    </reaction>
</comment>
<feature type="chain" id="PRO_5042672782" evidence="20">
    <location>
        <begin position="18"/>
        <end position="515"/>
    </location>
</feature>
<feature type="transmembrane region" description="Helical" evidence="20">
    <location>
        <begin position="489"/>
        <end position="510"/>
    </location>
</feature>
<dbReference type="FunFam" id="1.20.58.390:FF:000103">
    <property type="entry name" value="Si:ch211-256e16.10"/>
    <property type="match status" value="1"/>
</dbReference>
<dbReference type="InterPro" id="IPR036734">
    <property type="entry name" value="Neur_chan_lig-bd_sf"/>
</dbReference>
<evidence type="ECO:0000256" key="15">
    <source>
        <dbReference type="ARBA" id="ARBA00034104"/>
    </source>
</evidence>
<dbReference type="InterPro" id="IPR038050">
    <property type="entry name" value="Neuro_actylchol_rec"/>
</dbReference>
<keyword evidence="14 20" id="KW-0407">Ion channel</keyword>
<comment type="function">
    <text evidence="19">Forms serotonin (5-hydroxytryptamine/5-HT3)-activated cation-selective channel complexes, which when activated cause fast, depolarizing responses in neurons.</text>
</comment>
<evidence type="ECO:0000256" key="14">
    <source>
        <dbReference type="ARBA" id="ARBA00023303"/>
    </source>
</evidence>
<keyword evidence="1 20" id="KW-0813">Transport</keyword>
<dbReference type="InterPro" id="IPR006029">
    <property type="entry name" value="Neurotrans-gated_channel_TM"/>
</dbReference>
<evidence type="ECO:0000256" key="1">
    <source>
        <dbReference type="ARBA" id="ARBA00022448"/>
    </source>
</evidence>
<feature type="region of interest" description="Disordered" evidence="21">
    <location>
        <begin position="25"/>
        <end position="76"/>
    </location>
</feature>
<dbReference type="InterPro" id="IPR006202">
    <property type="entry name" value="Neur_chan_lig-bd"/>
</dbReference>
<evidence type="ECO:0000313" key="24">
    <source>
        <dbReference type="Ensembl" id="ENSGACP00000047494.1"/>
    </source>
</evidence>
<evidence type="ECO:0000256" key="9">
    <source>
        <dbReference type="ARBA" id="ARBA00023157"/>
    </source>
</evidence>
<comment type="subcellular location">
    <subcellularLocation>
        <location evidence="15">Postsynaptic cell membrane</location>
        <topology evidence="15">Multi-pass membrane protein</topology>
    </subcellularLocation>
</comment>
<evidence type="ECO:0000256" key="5">
    <source>
        <dbReference type="ARBA" id="ARBA00022989"/>
    </source>
</evidence>
<dbReference type="InterPro" id="IPR036719">
    <property type="entry name" value="Neuro-gated_channel_TM_sf"/>
</dbReference>
<evidence type="ECO:0000259" key="22">
    <source>
        <dbReference type="Pfam" id="PF02931"/>
    </source>
</evidence>
<keyword evidence="7 20" id="KW-0406">Ion transport</keyword>
<reference evidence="24" key="3">
    <citation type="submission" date="2025-09" db="UniProtKB">
        <authorList>
            <consortium name="Ensembl"/>
        </authorList>
    </citation>
    <scope>IDENTIFICATION</scope>
</reference>
<keyword evidence="13" id="KW-1071">Ligand-gated ion channel</keyword>
<evidence type="ECO:0000256" key="16">
    <source>
        <dbReference type="ARBA" id="ARBA00034430"/>
    </source>
</evidence>
<dbReference type="Proteomes" id="UP000007635">
    <property type="component" value="Chromosome V"/>
</dbReference>
<dbReference type="PANTHER" id="PTHR18945">
    <property type="entry name" value="NEUROTRANSMITTER GATED ION CHANNEL"/>
    <property type="match status" value="1"/>
</dbReference>
<keyword evidence="9" id="KW-1015">Disulfide bond</keyword>
<evidence type="ECO:0000256" key="2">
    <source>
        <dbReference type="ARBA" id="ARBA00022475"/>
    </source>
</evidence>
<keyword evidence="3 20" id="KW-0812">Transmembrane</keyword>
<dbReference type="SUPFAM" id="SSF90112">
    <property type="entry name" value="Neurotransmitter-gated ion-channel transmembrane pore"/>
    <property type="match status" value="1"/>
</dbReference>
<reference evidence="24" key="2">
    <citation type="submission" date="2025-08" db="UniProtKB">
        <authorList>
            <consortium name="Ensembl"/>
        </authorList>
    </citation>
    <scope>IDENTIFICATION</scope>
</reference>
<feature type="compositionally biased region" description="Polar residues" evidence="21">
    <location>
        <begin position="420"/>
        <end position="434"/>
    </location>
</feature>
<comment type="catalytic activity">
    <reaction evidence="17">
        <text>Na(+)(in) = Na(+)(out)</text>
        <dbReference type="Rhea" id="RHEA:34963"/>
        <dbReference type="ChEBI" id="CHEBI:29101"/>
    </reaction>
</comment>
<evidence type="ECO:0000256" key="18">
    <source>
        <dbReference type="ARBA" id="ARBA00036634"/>
    </source>
</evidence>
<dbReference type="InterPro" id="IPR006201">
    <property type="entry name" value="Neur_channel"/>
</dbReference>
<dbReference type="Pfam" id="PF02931">
    <property type="entry name" value="Neur_chan_LBD"/>
    <property type="match status" value="1"/>
</dbReference>
<comment type="similarity">
    <text evidence="20">Belongs to the ligand-gated ion channel (TC 1.A.9) family.</text>
</comment>
<dbReference type="InterPro" id="IPR049944">
    <property type="entry name" value="LGIC_TM_5-HT3"/>
</dbReference>
<comment type="catalytic activity">
    <reaction evidence="16">
        <text>K(+)(in) = K(+)(out)</text>
        <dbReference type="Rhea" id="RHEA:29463"/>
        <dbReference type="ChEBI" id="CHEBI:29103"/>
    </reaction>
</comment>
<evidence type="ECO:0000256" key="4">
    <source>
        <dbReference type="ARBA" id="ARBA00022729"/>
    </source>
</evidence>
<accession>A0AAQ4Q8E9</accession>
<keyword evidence="8 20" id="KW-0472">Membrane</keyword>
<keyword evidence="6" id="KW-0770">Synapse</keyword>
<keyword evidence="2" id="KW-1003">Cell membrane</keyword>
<feature type="signal peptide" evidence="20">
    <location>
        <begin position="1"/>
        <end position="17"/>
    </location>
</feature>
<dbReference type="RefSeq" id="XP_040032575.1">
    <property type="nucleotide sequence ID" value="XM_040176641.1"/>
</dbReference>
<evidence type="ECO:0000256" key="17">
    <source>
        <dbReference type="ARBA" id="ARBA00036239"/>
    </source>
</evidence>
<dbReference type="PRINTS" id="PR00252">
    <property type="entry name" value="NRIONCHANNEL"/>
</dbReference>